<evidence type="ECO:0000256" key="1">
    <source>
        <dbReference type="SAM" id="MobiDB-lite"/>
    </source>
</evidence>
<protein>
    <submittedName>
        <fullName evidence="2">Uncharacterized protein</fullName>
    </submittedName>
</protein>
<keyword evidence="3" id="KW-1185">Reference proteome</keyword>
<dbReference type="EMBL" id="LR901636">
    <property type="protein sequence ID" value="CAD7249054.1"/>
    <property type="molecule type" value="Genomic_DNA"/>
</dbReference>
<organism evidence="2">
    <name type="scientific">Darwinula stevensoni</name>
    <dbReference type="NCBI Taxonomy" id="69355"/>
    <lineage>
        <taxon>Eukaryota</taxon>
        <taxon>Metazoa</taxon>
        <taxon>Ecdysozoa</taxon>
        <taxon>Arthropoda</taxon>
        <taxon>Crustacea</taxon>
        <taxon>Oligostraca</taxon>
        <taxon>Ostracoda</taxon>
        <taxon>Podocopa</taxon>
        <taxon>Podocopida</taxon>
        <taxon>Darwinulocopina</taxon>
        <taxon>Darwinuloidea</taxon>
        <taxon>Darwinulidae</taxon>
        <taxon>Darwinula</taxon>
    </lineage>
</organism>
<dbReference type="Proteomes" id="UP000677054">
    <property type="component" value="Unassembled WGS sequence"/>
</dbReference>
<gene>
    <name evidence="2" type="ORF">DSTB1V02_LOCUS8855</name>
</gene>
<sequence length="254" mass="28503">MEHPFREPSPVMTERSPSTPRPNDSPGDHPASSAQCAVFSFNKKWIYFQARSRSIIVMVSENKQDRGRPLKTKGNKEEYPGIISAKPHENPCNVELEFHGRKDTVAFPITRICTKTKLTSAIMRGYQKERTVSRLGNRLHLGSGRRSSSFSQDIKAILKRKLSSGEDMGGQVPIVIASHDFQGTFIPANRHAYHYEVVAGQHVLIARKELHEEAEHGKDSCVCAIYMGVDEVEKRILALHNAKLEGVPYDVLDV</sequence>
<name>A0A7R9A625_9CRUS</name>
<evidence type="ECO:0000313" key="3">
    <source>
        <dbReference type="Proteomes" id="UP000677054"/>
    </source>
</evidence>
<proteinExistence type="predicted"/>
<feature type="non-terminal residue" evidence="2">
    <location>
        <position position="254"/>
    </location>
</feature>
<feature type="region of interest" description="Disordered" evidence="1">
    <location>
        <begin position="1"/>
        <end position="33"/>
    </location>
</feature>
<reference evidence="2" key="1">
    <citation type="submission" date="2020-11" db="EMBL/GenBank/DDBJ databases">
        <authorList>
            <person name="Tran Van P."/>
        </authorList>
    </citation>
    <scope>NUCLEOTIDE SEQUENCE</scope>
</reference>
<evidence type="ECO:0000313" key="2">
    <source>
        <dbReference type="EMBL" id="CAD7249054.1"/>
    </source>
</evidence>
<accession>A0A7R9A625</accession>
<dbReference type="AlphaFoldDB" id="A0A7R9A625"/>
<dbReference type="EMBL" id="CAJPEV010002119">
    <property type="protein sequence ID" value="CAG0895735.1"/>
    <property type="molecule type" value="Genomic_DNA"/>
</dbReference>